<dbReference type="InterPro" id="IPR003795">
    <property type="entry name" value="DUF192"/>
</dbReference>
<protein>
    <recommendedName>
        <fullName evidence="3">DUF192 domain-containing protein</fullName>
    </recommendedName>
</protein>
<dbReference type="STRING" id="1648404.CP97_13790"/>
<reference evidence="2" key="2">
    <citation type="submission" date="2015-04" db="EMBL/GenBank/DDBJ databases">
        <title>The complete genome sequence of Erythrobacter sp. s21-N3.</title>
        <authorList>
            <person name="Zhuang L."/>
            <person name="Liu Y."/>
            <person name="Shao Z."/>
        </authorList>
    </citation>
    <scope>NUCLEOTIDE SEQUENCE [LARGE SCALE GENOMIC DNA]</scope>
    <source>
        <strain evidence="2">s21-N3</strain>
    </source>
</reference>
<dbReference type="KEGG" id="ery:CP97_13790"/>
<sequence>MAIPLLACSPQAADQAPAASTAANSAALSEAGLEIIPVTITTESGTYVIQTEVASTREEQARGMMFRTEMGPDEGMLFPYDVPQDMGFWMRNTLLPLDIIFIDENQTVINIGDGVPYNEESVRSDRPGIAVLELIGGRSAELGIEPGDRIEW</sequence>
<evidence type="ECO:0000313" key="2">
    <source>
        <dbReference type="Proteomes" id="UP000059113"/>
    </source>
</evidence>
<dbReference type="Gene3D" id="2.60.120.1140">
    <property type="entry name" value="Protein of unknown function DUF192"/>
    <property type="match status" value="1"/>
</dbReference>
<dbReference type="AlphaFoldDB" id="A0A0H4VIT7"/>
<organism evidence="1 2">
    <name type="scientific">Aurantiacibacter atlanticus</name>
    <dbReference type="NCBI Taxonomy" id="1648404"/>
    <lineage>
        <taxon>Bacteria</taxon>
        <taxon>Pseudomonadati</taxon>
        <taxon>Pseudomonadota</taxon>
        <taxon>Alphaproteobacteria</taxon>
        <taxon>Sphingomonadales</taxon>
        <taxon>Erythrobacteraceae</taxon>
        <taxon>Aurantiacibacter</taxon>
    </lineage>
</organism>
<dbReference type="InterPro" id="IPR038695">
    <property type="entry name" value="Saro_0823-like_sf"/>
</dbReference>
<accession>A0A0H4VIT7</accession>
<dbReference type="PANTHER" id="PTHR37953:SF1">
    <property type="entry name" value="UPF0127 PROTEIN MJ1496"/>
    <property type="match status" value="1"/>
</dbReference>
<proteinExistence type="predicted"/>
<keyword evidence="2" id="KW-1185">Reference proteome</keyword>
<dbReference type="PANTHER" id="PTHR37953">
    <property type="entry name" value="UPF0127 PROTEIN MJ1496"/>
    <property type="match status" value="1"/>
</dbReference>
<dbReference type="Proteomes" id="UP000059113">
    <property type="component" value="Chromosome"/>
</dbReference>
<evidence type="ECO:0008006" key="3">
    <source>
        <dbReference type="Google" id="ProtNLM"/>
    </source>
</evidence>
<name>A0A0H4VIT7_9SPHN</name>
<dbReference type="EMBL" id="CP011310">
    <property type="protein sequence ID" value="AKQ42869.2"/>
    <property type="molecule type" value="Genomic_DNA"/>
</dbReference>
<dbReference type="Pfam" id="PF02643">
    <property type="entry name" value="DUF192"/>
    <property type="match status" value="1"/>
</dbReference>
<reference evidence="1 2" key="1">
    <citation type="journal article" date="2015" name="Int. J. Syst. Evol. Microbiol.">
        <title>Erythrobacter atlanticus sp. nov., a bacterium from ocean sediment able to degrade polycyclic aromatic hydrocarbons.</title>
        <authorList>
            <person name="Zhuang L."/>
            <person name="Liu Y."/>
            <person name="Wang L."/>
            <person name="Wang W."/>
            <person name="Shao Z."/>
        </authorList>
    </citation>
    <scope>NUCLEOTIDE SEQUENCE [LARGE SCALE GENOMIC DNA]</scope>
    <source>
        <strain evidence="2">s21-N3</strain>
    </source>
</reference>
<gene>
    <name evidence="1" type="ORF">CP97_13790</name>
</gene>
<evidence type="ECO:0000313" key="1">
    <source>
        <dbReference type="EMBL" id="AKQ42869.2"/>
    </source>
</evidence>